<name>A0A6C0JSX2_9ZZZZ</name>
<sequence length="192" mass="22713">MKWYYIILIIILVGAVIYCYLYPLYLQYTLRKIAVDLFTSLNNNNVEYWADFGTLLGIVRENDIIWWDTDVDVVVVDTPELHEKMKLVEKDLAKKGYTMEKMTWRAYRVYLLGRYADLYLNSIDKDKNVYIGATGGNGESDISTDYIGNCSWLTWKKYNIPVRVPEKIHETLSWRYGEDYMTPKRHFKGRDS</sequence>
<dbReference type="InterPro" id="IPR052613">
    <property type="entry name" value="LicD_transferase"/>
</dbReference>
<keyword evidence="1" id="KW-1133">Transmembrane helix</keyword>
<dbReference type="PANTHER" id="PTHR13627:SF31">
    <property type="entry name" value="RIBITOL 5-PHOSPHATE TRANSFERASE FKRP"/>
    <property type="match status" value="1"/>
</dbReference>
<dbReference type="EMBL" id="MN740670">
    <property type="protein sequence ID" value="QHU06988.1"/>
    <property type="molecule type" value="Genomic_DNA"/>
</dbReference>
<dbReference type="GO" id="GO:0009100">
    <property type="term" value="P:glycoprotein metabolic process"/>
    <property type="evidence" value="ECO:0007669"/>
    <property type="project" value="UniProtKB-ARBA"/>
</dbReference>
<reference evidence="3" key="1">
    <citation type="journal article" date="2020" name="Nature">
        <title>Giant virus diversity and host interactions through global metagenomics.</title>
        <authorList>
            <person name="Schulz F."/>
            <person name="Roux S."/>
            <person name="Paez-Espino D."/>
            <person name="Jungbluth S."/>
            <person name="Walsh D.A."/>
            <person name="Denef V.J."/>
            <person name="McMahon K.D."/>
            <person name="Konstantinidis K.T."/>
            <person name="Eloe-Fadrosh E.A."/>
            <person name="Kyrpides N.C."/>
            <person name="Woyke T."/>
        </authorList>
    </citation>
    <scope>NUCLEOTIDE SEQUENCE</scope>
    <source>
        <strain evidence="3">GVMAG-S-1038524-41</strain>
    </source>
</reference>
<dbReference type="InterPro" id="IPR007074">
    <property type="entry name" value="LicD/FKTN/FKRP_NTP_transf"/>
</dbReference>
<organism evidence="3">
    <name type="scientific">viral metagenome</name>
    <dbReference type="NCBI Taxonomy" id="1070528"/>
    <lineage>
        <taxon>unclassified sequences</taxon>
        <taxon>metagenomes</taxon>
        <taxon>organismal metagenomes</taxon>
    </lineage>
</organism>
<dbReference type="PANTHER" id="PTHR13627">
    <property type="entry name" value="FUKUTIN RELATED PROTEIN"/>
    <property type="match status" value="1"/>
</dbReference>
<protein>
    <recommendedName>
        <fullName evidence="2">LicD/FKTN/FKRP nucleotidyltransferase domain-containing protein</fullName>
    </recommendedName>
</protein>
<evidence type="ECO:0000256" key="1">
    <source>
        <dbReference type="SAM" id="Phobius"/>
    </source>
</evidence>
<keyword evidence="1" id="KW-0812">Transmembrane</keyword>
<evidence type="ECO:0000259" key="2">
    <source>
        <dbReference type="Pfam" id="PF04991"/>
    </source>
</evidence>
<proteinExistence type="predicted"/>
<feature type="domain" description="LicD/FKTN/FKRP nucleotidyltransferase" evidence="2">
    <location>
        <begin position="43"/>
        <end position="76"/>
    </location>
</feature>
<evidence type="ECO:0000313" key="3">
    <source>
        <dbReference type="EMBL" id="QHU06988.1"/>
    </source>
</evidence>
<accession>A0A6C0JSX2</accession>
<dbReference type="AlphaFoldDB" id="A0A6C0JSX2"/>
<keyword evidence="1" id="KW-0472">Membrane</keyword>
<feature type="transmembrane region" description="Helical" evidence="1">
    <location>
        <begin position="6"/>
        <end position="25"/>
    </location>
</feature>
<dbReference type="Pfam" id="PF04991">
    <property type="entry name" value="LicD"/>
    <property type="match status" value="1"/>
</dbReference>